<accession>A0ABN2PFI8</accession>
<proteinExistence type="predicted"/>
<dbReference type="RefSeq" id="WP_248146064.1">
    <property type="nucleotide sequence ID" value="NZ_BAAAOF010000002.1"/>
</dbReference>
<feature type="domain" description="Glycosyltransferase subfamily 4-like N-terminal" evidence="3">
    <location>
        <begin position="20"/>
        <end position="163"/>
    </location>
</feature>
<dbReference type="SUPFAM" id="SSF53756">
    <property type="entry name" value="UDP-Glycosyltransferase/glycogen phosphorylase"/>
    <property type="match status" value="1"/>
</dbReference>
<evidence type="ECO:0000313" key="4">
    <source>
        <dbReference type="EMBL" id="GAA1919522.1"/>
    </source>
</evidence>
<dbReference type="Pfam" id="PF13692">
    <property type="entry name" value="Glyco_trans_1_4"/>
    <property type="match status" value="1"/>
</dbReference>
<protein>
    <recommendedName>
        <fullName evidence="3">Glycosyltransferase subfamily 4-like N-terminal domain-containing protein</fullName>
    </recommendedName>
</protein>
<evidence type="ECO:0000313" key="5">
    <source>
        <dbReference type="Proteomes" id="UP001501343"/>
    </source>
</evidence>
<sequence length="417" mass="46529">MTTDRSARRVIVQLNELGLGGTQLNAVDLAGELRSLGWESIVVCFAPDPPPTPSVLDHARELGIDVRLPKVRPSSLKGARYLARLARKHRTPIVHVYSGVNSRSAYFGPSLFGRRPLVTTMYEMSMSPYEYENTSVIVGTGYTAENLRDRPGPVQFISPPVDVHADAYDAVLAEQFVQQHELDPDLVHVVIVTRLSYVLKELSVRLSIEAMRDPALAGLQLVIVGDGEAFEPLSALADEVNTELGRRAVVFTGAVSDPRPAYSATDISIGMGASAARALSFGRPLIVSGEFGLFEIWDETTGRRLQMDGFWSPDSQPDAVERLRAQLLALGSDSERRKELGDYGRRFAEENFSLESGARTLVDVYERARRTYGFRAWAADLPKERHYIRHSWNSGLLYRLRPHPRQWIANLRKRDTV</sequence>
<evidence type="ECO:0000256" key="1">
    <source>
        <dbReference type="ARBA" id="ARBA00022676"/>
    </source>
</evidence>
<dbReference type="InterPro" id="IPR028098">
    <property type="entry name" value="Glyco_trans_4-like_N"/>
</dbReference>
<keyword evidence="2" id="KW-0808">Transferase</keyword>
<keyword evidence="1" id="KW-0328">Glycosyltransferase</keyword>
<dbReference type="EMBL" id="BAAAOF010000002">
    <property type="protein sequence ID" value="GAA1919522.1"/>
    <property type="molecule type" value="Genomic_DNA"/>
</dbReference>
<reference evidence="4 5" key="1">
    <citation type="journal article" date="2019" name="Int. J. Syst. Evol. Microbiol.">
        <title>The Global Catalogue of Microorganisms (GCM) 10K type strain sequencing project: providing services to taxonomists for standard genome sequencing and annotation.</title>
        <authorList>
            <consortium name="The Broad Institute Genomics Platform"/>
            <consortium name="The Broad Institute Genome Sequencing Center for Infectious Disease"/>
            <person name="Wu L."/>
            <person name="Ma J."/>
        </authorList>
    </citation>
    <scope>NUCLEOTIDE SEQUENCE [LARGE SCALE GENOMIC DNA]</scope>
    <source>
        <strain evidence="4 5">JCM 14900</strain>
    </source>
</reference>
<dbReference type="Proteomes" id="UP001501343">
    <property type="component" value="Unassembled WGS sequence"/>
</dbReference>
<gene>
    <name evidence="4" type="ORF">GCM10009775_10120</name>
</gene>
<comment type="caution">
    <text evidence="4">The sequence shown here is derived from an EMBL/GenBank/DDBJ whole genome shotgun (WGS) entry which is preliminary data.</text>
</comment>
<dbReference type="CDD" id="cd03801">
    <property type="entry name" value="GT4_PimA-like"/>
    <property type="match status" value="1"/>
</dbReference>
<evidence type="ECO:0000256" key="2">
    <source>
        <dbReference type="ARBA" id="ARBA00022679"/>
    </source>
</evidence>
<organism evidence="4 5">
    <name type="scientific">Microbacterium aoyamense</name>
    <dbReference type="NCBI Taxonomy" id="344166"/>
    <lineage>
        <taxon>Bacteria</taxon>
        <taxon>Bacillati</taxon>
        <taxon>Actinomycetota</taxon>
        <taxon>Actinomycetes</taxon>
        <taxon>Micrococcales</taxon>
        <taxon>Microbacteriaceae</taxon>
        <taxon>Microbacterium</taxon>
    </lineage>
</organism>
<keyword evidence="5" id="KW-1185">Reference proteome</keyword>
<name>A0ABN2PFI8_9MICO</name>
<dbReference type="Gene3D" id="3.40.50.2000">
    <property type="entry name" value="Glycogen Phosphorylase B"/>
    <property type="match status" value="2"/>
</dbReference>
<evidence type="ECO:0000259" key="3">
    <source>
        <dbReference type="Pfam" id="PF13439"/>
    </source>
</evidence>
<dbReference type="Pfam" id="PF13439">
    <property type="entry name" value="Glyco_transf_4"/>
    <property type="match status" value="1"/>
</dbReference>
<dbReference type="PANTHER" id="PTHR12526">
    <property type="entry name" value="GLYCOSYLTRANSFERASE"/>
    <property type="match status" value="1"/>
</dbReference>